<reference evidence="2 3" key="1">
    <citation type="submission" date="2017-11" db="EMBL/GenBank/DDBJ databases">
        <title>Draft genome of Arthrobacter agilis strain UMCV2, a plant growth-promoting rhizobacterium and biocontrol capacity of phytopathogenic fungi.</title>
        <authorList>
            <person name="Martinez-Camara R."/>
            <person name="Santoyo G."/>
            <person name="Moreno-Hagelsieb G."/>
            <person name="Valencia-Cantero E."/>
        </authorList>
    </citation>
    <scope>NUCLEOTIDE SEQUENCE [LARGE SCALE GENOMIC DNA]</scope>
    <source>
        <strain evidence="2 3">UMCV2</strain>
    </source>
</reference>
<evidence type="ECO:0000313" key="3">
    <source>
        <dbReference type="Proteomes" id="UP000239187"/>
    </source>
</evidence>
<dbReference type="Gene3D" id="3.20.20.450">
    <property type="entry name" value="EAL domain"/>
    <property type="match status" value="1"/>
</dbReference>
<dbReference type="PANTHER" id="PTHR33121">
    <property type="entry name" value="CYCLIC DI-GMP PHOSPHODIESTERASE PDEF"/>
    <property type="match status" value="1"/>
</dbReference>
<evidence type="ECO:0000313" key="2">
    <source>
        <dbReference type="EMBL" id="AUZ88102.1"/>
    </source>
</evidence>
<protein>
    <submittedName>
        <fullName evidence="2">EAL domain-containing protein</fullName>
    </submittedName>
</protein>
<dbReference type="SMART" id="SM00052">
    <property type="entry name" value="EAL"/>
    <property type="match status" value="1"/>
</dbReference>
<name>A0A2L0UFV5_9MICC</name>
<dbReference type="EMBL" id="CP024915">
    <property type="protein sequence ID" value="AUZ88102.1"/>
    <property type="molecule type" value="Genomic_DNA"/>
</dbReference>
<dbReference type="PANTHER" id="PTHR33121:SF76">
    <property type="entry name" value="SIGNALING PROTEIN"/>
    <property type="match status" value="1"/>
</dbReference>
<sequence>MQALGQDQAFREATELDAACRGEGISSAYQPIIDTVRGSVVGYEALVRFPRYEEKNPEAWFARARREGRDAELEAAALRSAFAHRAGLPGNCFLTVNVSPHLLPSPVVRDVWAEQGNLGGVIVELTEQTPIDSYLQLEPHLDALRSAGALIAVDDAGSGYAGLQHLLALRPAMIKVDRELVRGIDTDEAKRALIEMLGLFAGRVDAWLLAEGIERVEELDALAALGVPLVQGYLLGRPAPPWSTLDVDLALRLSASPRSTSSQTVRGVVEPAATAPSPAQAAALFAANPFLADVVLLDGRRPVAVLPEEAARLGVVTAGLVVNVDTPIGEALSRAITRDSSARFAPLLVTDNAGRFVGLARMERLIGRIAGTPHVPAV</sequence>
<dbReference type="InterPro" id="IPR001633">
    <property type="entry name" value="EAL_dom"/>
</dbReference>
<evidence type="ECO:0000259" key="1">
    <source>
        <dbReference type="PROSITE" id="PS50883"/>
    </source>
</evidence>
<gene>
    <name evidence="2" type="ORF">CVO76_11015</name>
</gene>
<accession>A0A2L0UFV5</accession>
<dbReference type="Pfam" id="PF00563">
    <property type="entry name" value="EAL"/>
    <property type="match status" value="1"/>
</dbReference>
<dbReference type="RefSeq" id="WP_208739269.1">
    <property type="nucleotide sequence ID" value="NZ_CP024915.1"/>
</dbReference>
<feature type="domain" description="EAL" evidence="1">
    <location>
        <begin position="3"/>
        <end position="252"/>
    </location>
</feature>
<dbReference type="AlphaFoldDB" id="A0A2L0UFV5"/>
<organism evidence="2 3">
    <name type="scientific">Arthrobacter agilis</name>
    <dbReference type="NCBI Taxonomy" id="37921"/>
    <lineage>
        <taxon>Bacteria</taxon>
        <taxon>Bacillati</taxon>
        <taxon>Actinomycetota</taxon>
        <taxon>Actinomycetes</taxon>
        <taxon>Micrococcales</taxon>
        <taxon>Micrococcaceae</taxon>
        <taxon>Arthrobacter</taxon>
    </lineage>
</organism>
<dbReference type="InterPro" id="IPR050706">
    <property type="entry name" value="Cyclic-di-GMP_PDE-like"/>
</dbReference>
<proteinExistence type="predicted"/>
<dbReference type="SUPFAM" id="SSF141868">
    <property type="entry name" value="EAL domain-like"/>
    <property type="match status" value="1"/>
</dbReference>
<dbReference type="GO" id="GO:0071111">
    <property type="term" value="F:cyclic-guanylate-specific phosphodiesterase activity"/>
    <property type="evidence" value="ECO:0007669"/>
    <property type="project" value="InterPro"/>
</dbReference>
<dbReference type="Proteomes" id="UP000239187">
    <property type="component" value="Chromosome"/>
</dbReference>
<dbReference type="PROSITE" id="PS50883">
    <property type="entry name" value="EAL"/>
    <property type="match status" value="1"/>
</dbReference>
<dbReference type="InterPro" id="IPR035919">
    <property type="entry name" value="EAL_sf"/>
</dbReference>
<dbReference type="CDD" id="cd01948">
    <property type="entry name" value="EAL"/>
    <property type="match status" value="1"/>
</dbReference>